<organism evidence="2 3">
    <name type="scientific">Colletotrichum zoysiae</name>
    <dbReference type="NCBI Taxonomy" id="1216348"/>
    <lineage>
        <taxon>Eukaryota</taxon>
        <taxon>Fungi</taxon>
        <taxon>Dikarya</taxon>
        <taxon>Ascomycota</taxon>
        <taxon>Pezizomycotina</taxon>
        <taxon>Sordariomycetes</taxon>
        <taxon>Hypocreomycetidae</taxon>
        <taxon>Glomerellales</taxon>
        <taxon>Glomerellaceae</taxon>
        <taxon>Colletotrichum</taxon>
        <taxon>Colletotrichum graminicola species complex</taxon>
    </lineage>
</organism>
<keyword evidence="1" id="KW-1133">Transmembrane helix</keyword>
<evidence type="ECO:0000256" key="1">
    <source>
        <dbReference type="SAM" id="Phobius"/>
    </source>
</evidence>
<name>A0AAD9HVK5_9PEZI</name>
<keyword evidence="1" id="KW-0812">Transmembrane</keyword>
<dbReference type="AlphaFoldDB" id="A0AAD9HVK5"/>
<keyword evidence="1" id="KW-0472">Membrane</keyword>
<keyword evidence="3" id="KW-1185">Reference proteome</keyword>
<proteinExistence type="predicted"/>
<protein>
    <submittedName>
        <fullName evidence="2">Uncharacterized protein</fullName>
    </submittedName>
</protein>
<evidence type="ECO:0000313" key="2">
    <source>
        <dbReference type="EMBL" id="KAK2034774.1"/>
    </source>
</evidence>
<dbReference type="Proteomes" id="UP001232148">
    <property type="component" value="Unassembled WGS sequence"/>
</dbReference>
<evidence type="ECO:0000313" key="3">
    <source>
        <dbReference type="Proteomes" id="UP001232148"/>
    </source>
</evidence>
<feature type="transmembrane region" description="Helical" evidence="1">
    <location>
        <begin position="55"/>
        <end position="73"/>
    </location>
</feature>
<accession>A0AAD9HVK5</accession>
<dbReference type="EMBL" id="MU842812">
    <property type="protein sequence ID" value="KAK2034774.1"/>
    <property type="molecule type" value="Genomic_DNA"/>
</dbReference>
<reference evidence="2" key="1">
    <citation type="submission" date="2021-06" db="EMBL/GenBank/DDBJ databases">
        <title>Comparative genomics, transcriptomics and evolutionary studies reveal genomic signatures of adaptation to plant cell wall in hemibiotrophic fungi.</title>
        <authorList>
            <consortium name="DOE Joint Genome Institute"/>
            <person name="Baroncelli R."/>
            <person name="Diaz J.F."/>
            <person name="Benocci T."/>
            <person name="Peng M."/>
            <person name="Battaglia E."/>
            <person name="Haridas S."/>
            <person name="Andreopoulos W."/>
            <person name="Labutti K."/>
            <person name="Pangilinan J."/>
            <person name="Floch G.L."/>
            <person name="Makela M.R."/>
            <person name="Henrissat B."/>
            <person name="Grigoriev I.V."/>
            <person name="Crouch J.A."/>
            <person name="De Vries R.P."/>
            <person name="Sukno S.A."/>
            <person name="Thon M.R."/>
        </authorList>
    </citation>
    <scope>NUCLEOTIDE SEQUENCE</scope>
    <source>
        <strain evidence="2">MAFF235873</strain>
    </source>
</reference>
<comment type="caution">
    <text evidence="2">The sequence shown here is derived from an EMBL/GenBank/DDBJ whole genome shotgun (WGS) entry which is preliminary data.</text>
</comment>
<gene>
    <name evidence="2" type="ORF">LX32DRAFT_339563</name>
</gene>
<sequence>MHSHTQHTHTHTHELLGFLSPFTMTKHEKAQSDLRLVGKQRKASLDIRKLWPVPYPYRILLVFLFDFFFSFSLRSYRQQASSPLAGGIHAVWKGPDERADGSNH</sequence>